<evidence type="ECO:0000256" key="3">
    <source>
        <dbReference type="ARBA" id="ARBA00022523"/>
    </source>
</evidence>
<keyword evidence="5" id="KW-0372">Hormone</keyword>
<dbReference type="PANTHER" id="PTHR33348:SF3">
    <property type="entry name" value="PRECURSOR OF CEP1"/>
    <property type="match status" value="1"/>
</dbReference>
<dbReference type="EMBL" id="CAUOFW020004758">
    <property type="protein sequence ID" value="CAK9167138.1"/>
    <property type="molecule type" value="Genomic_DNA"/>
</dbReference>
<protein>
    <submittedName>
        <fullName evidence="10">Uncharacterized protein</fullName>
    </submittedName>
</protein>
<evidence type="ECO:0000256" key="8">
    <source>
        <dbReference type="SAM" id="MobiDB-lite"/>
    </source>
</evidence>
<evidence type="ECO:0000256" key="2">
    <source>
        <dbReference type="ARBA" id="ARBA00008963"/>
    </source>
</evidence>
<evidence type="ECO:0000313" key="10">
    <source>
        <dbReference type="EMBL" id="CAK9167138.1"/>
    </source>
</evidence>
<gene>
    <name evidence="10" type="ORF">ILEXP_LOCUS36395</name>
</gene>
<dbReference type="GO" id="GO:0006995">
    <property type="term" value="P:cellular response to nitrogen starvation"/>
    <property type="evidence" value="ECO:0007669"/>
    <property type="project" value="UniProtKB-ARBA"/>
</dbReference>
<keyword evidence="11" id="KW-1185">Reference proteome</keyword>
<name>A0ABC8TCN6_9AQUA</name>
<organism evidence="10 11">
    <name type="scientific">Ilex paraguariensis</name>
    <name type="common">yerba mate</name>
    <dbReference type="NCBI Taxonomy" id="185542"/>
    <lineage>
        <taxon>Eukaryota</taxon>
        <taxon>Viridiplantae</taxon>
        <taxon>Streptophyta</taxon>
        <taxon>Embryophyta</taxon>
        <taxon>Tracheophyta</taxon>
        <taxon>Spermatophyta</taxon>
        <taxon>Magnoliopsida</taxon>
        <taxon>eudicotyledons</taxon>
        <taxon>Gunneridae</taxon>
        <taxon>Pentapetalae</taxon>
        <taxon>asterids</taxon>
        <taxon>campanulids</taxon>
        <taxon>Aquifoliales</taxon>
        <taxon>Aquifoliaceae</taxon>
        <taxon>Ilex</taxon>
    </lineage>
</organism>
<keyword evidence="9" id="KW-0472">Membrane</keyword>
<evidence type="ECO:0000256" key="9">
    <source>
        <dbReference type="SAM" id="Phobius"/>
    </source>
</evidence>
<evidence type="ECO:0000256" key="6">
    <source>
        <dbReference type="ARBA" id="ARBA00022729"/>
    </source>
</evidence>
<evidence type="ECO:0000256" key="4">
    <source>
        <dbReference type="ARBA" id="ARBA00022525"/>
    </source>
</evidence>
<evidence type="ECO:0000256" key="5">
    <source>
        <dbReference type="ARBA" id="ARBA00022702"/>
    </source>
</evidence>
<dbReference type="AlphaFoldDB" id="A0ABC8TCN6"/>
<feature type="region of interest" description="Disordered" evidence="8">
    <location>
        <begin position="53"/>
        <end position="139"/>
    </location>
</feature>
<feature type="compositionally biased region" description="Polar residues" evidence="8">
    <location>
        <begin position="68"/>
        <end position="79"/>
    </location>
</feature>
<keyword evidence="9" id="KW-0812">Transmembrane</keyword>
<dbReference type="PANTHER" id="PTHR33348">
    <property type="entry name" value="PRECURSOR OF CEP5"/>
    <property type="match status" value="1"/>
</dbReference>
<dbReference type="GO" id="GO:0005179">
    <property type="term" value="F:hormone activity"/>
    <property type="evidence" value="ECO:0007669"/>
    <property type="project" value="UniProtKB-KW"/>
</dbReference>
<dbReference type="GO" id="GO:1902025">
    <property type="term" value="P:nitrate import"/>
    <property type="evidence" value="ECO:0007669"/>
    <property type="project" value="UniProtKB-ARBA"/>
</dbReference>
<dbReference type="Proteomes" id="UP001642360">
    <property type="component" value="Unassembled WGS sequence"/>
</dbReference>
<keyword evidence="4" id="KW-0964">Secreted</keyword>
<feature type="transmembrane region" description="Helical" evidence="9">
    <location>
        <begin position="13"/>
        <end position="32"/>
    </location>
</feature>
<evidence type="ECO:0000313" key="11">
    <source>
        <dbReference type="Proteomes" id="UP001642360"/>
    </source>
</evidence>
<comment type="subcellular location">
    <subcellularLocation>
        <location evidence="1">Secreted</location>
        <location evidence="1">Extracellular space</location>
        <location evidence="1">Apoplast</location>
    </subcellularLocation>
</comment>
<proteinExistence type="inferred from homology"/>
<feature type="compositionally biased region" description="Basic and acidic residues" evidence="8">
    <location>
        <begin position="57"/>
        <end position="67"/>
    </location>
</feature>
<keyword evidence="9" id="KW-1133">Transmembrane helix</keyword>
<reference evidence="10 11" key="1">
    <citation type="submission" date="2024-02" db="EMBL/GenBank/DDBJ databases">
        <authorList>
            <person name="Vignale AGUSTIN F."/>
            <person name="Sosa J E."/>
            <person name="Modenutti C."/>
        </authorList>
    </citation>
    <scope>NUCLEOTIDE SEQUENCE [LARGE SCALE GENOMIC DNA]</scope>
</reference>
<sequence>MNCCIYKYLVDDFLVLSSLSSLFLVLILFQIIQFSEGRHLRLETRNEFPNLQTQTKISEKETRKTAEHSTNLHGDTTNKAAYVHGADVPVAPMTAERPPPMPPSQAVDVSRPPPPPGHVDDFRPTVPGHSPGVGHSLQG</sequence>
<evidence type="ECO:0000256" key="7">
    <source>
        <dbReference type="ARBA" id="ARBA00023278"/>
    </source>
</evidence>
<dbReference type="GO" id="GO:0048046">
    <property type="term" value="C:apoplast"/>
    <property type="evidence" value="ECO:0007669"/>
    <property type="project" value="UniProtKB-SubCell"/>
</dbReference>
<keyword evidence="7" id="KW-0379">Hydroxylation</keyword>
<accession>A0ABC8TCN6</accession>
<dbReference type="InterPro" id="IPR033250">
    <property type="entry name" value="CEP"/>
</dbReference>
<keyword evidence="6" id="KW-0732">Signal</keyword>
<comment type="caution">
    <text evidence="10">The sequence shown here is derived from an EMBL/GenBank/DDBJ whole genome shotgun (WGS) entry which is preliminary data.</text>
</comment>
<comment type="similarity">
    <text evidence="2">Belongs to the C-terminally encoded plant signaling peptide (CEP) family.</text>
</comment>
<keyword evidence="3" id="KW-0052">Apoplast</keyword>
<evidence type="ECO:0000256" key="1">
    <source>
        <dbReference type="ARBA" id="ARBA00004271"/>
    </source>
</evidence>